<dbReference type="GO" id="GO:0003824">
    <property type="term" value="F:catalytic activity"/>
    <property type="evidence" value="ECO:0007669"/>
    <property type="project" value="InterPro"/>
</dbReference>
<reference evidence="1" key="1">
    <citation type="submission" date="2021-07" db="EMBL/GenBank/DDBJ databases">
        <authorList>
            <person name="Branca A.L. A."/>
        </authorList>
    </citation>
    <scope>NUCLEOTIDE SEQUENCE</scope>
</reference>
<dbReference type="InterPro" id="IPR040442">
    <property type="entry name" value="Pyrv_kinase-like_dom_sf"/>
</dbReference>
<dbReference type="Pfam" id="PF13714">
    <property type="entry name" value="PEP_mutase"/>
    <property type="match status" value="1"/>
</dbReference>
<dbReference type="EMBL" id="CAJVOS010000030">
    <property type="protein sequence ID" value="CAG8143917.1"/>
    <property type="molecule type" value="Genomic_DNA"/>
</dbReference>
<keyword evidence="2" id="KW-1185">Reference proteome</keyword>
<sequence>MPSQNDIAKSFRALHNPKDPLILTNVWDASTASTIASLPSTRAIATASFAIAASIGVDDDNLTKAQNLAALEIIVSAARKTNPALPVTTDFQDGYGKDLPSLAAAVKEIIAVGAVGCNIEDMDLAAGTLRPLEDAVARVKTVVEAAKEAGVPDFVVNARTDVLSQEGGTLDQVIERGKAFLEAGACTVFVWGGPKLRGVSSEEVKILVKELNGMVNVMMLLIPGFLGPQEIRQLGVARVSIGPGLWMKAMELVKEQAQLLA</sequence>
<organism evidence="1 2">
    <name type="scientific">Penicillium olsonii</name>
    <dbReference type="NCBI Taxonomy" id="99116"/>
    <lineage>
        <taxon>Eukaryota</taxon>
        <taxon>Fungi</taxon>
        <taxon>Dikarya</taxon>
        <taxon>Ascomycota</taxon>
        <taxon>Pezizomycotina</taxon>
        <taxon>Eurotiomycetes</taxon>
        <taxon>Eurotiomycetidae</taxon>
        <taxon>Eurotiales</taxon>
        <taxon>Aspergillaceae</taxon>
        <taxon>Penicillium</taxon>
    </lineage>
</organism>
<dbReference type="PANTHER" id="PTHR42905">
    <property type="entry name" value="PHOSPHOENOLPYRUVATE CARBOXYLASE"/>
    <property type="match status" value="1"/>
</dbReference>
<name>A0A9W4HVW8_PENOL</name>
<dbReference type="Gene3D" id="3.20.20.60">
    <property type="entry name" value="Phosphoenolpyruvate-binding domains"/>
    <property type="match status" value="1"/>
</dbReference>
<dbReference type="InterPro" id="IPR039556">
    <property type="entry name" value="ICL/PEPM"/>
</dbReference>
<dbReference type="OrthoDB" id="429143at2759"/>
<dbReference type="CDD" id="cd00377">
    <property type="entry name" value="ICL_PEPM"/>
    <property type="match status" value="1"/>
</dbReference>
<protein>
    <submittedName>
        <fullName evidence="1">Uncharacterized protein</fullName>
    </submittedName>
</protein>
<dbReference type="AlphaFoldDB" id="A0A9W4HVW8"/>
<dbReference type="InterPro" id="IPR015813">
    <property type="entry name" value="Pyrv/PenolPyrv_kinase-like_dom"/>
</dbReference>
<comment type="caution">
    <text evidence="1">The sequence shown here is derived from an EMBL/GenBank/DDBJ whole genome shotgun (WGS) entry which is preliminary data.</text>
</comment>
<evidence type="ECO:0000313" key="1">
    <source>
        <dbReference type="EMBL" id="CAG8143917.1"/>
    </source>
</evidence>
<dbReference type="PANTHER" id="PTHR42905:SF16">
    <property type="entry name" value="CARBOXYPHOSPHONOENOLPYRUVATE PHOSPHONOMUTASE-LIKE PROTEIN (AFU_ORTHOLOGUE AFUA_5G07230)"/>
    <property type="match status" value="1"/>
</dbReference>
<gene>
    <name evidence="1" type="ORF">POLS_LOCUS5882</name>
</gene>
<evidence type="ECO:0000313" key="2">
    <source>
        <dbReference type="Proteomes" id="UP001153618"/>
    </source>
</evidence>
<dbReference type="SUPFAM" id="SSF51621">
    <property type="entry name" value="Phosphoenolpyruvate/pyruvate domain"/>
    <property type="match status" value="1"/>
</dbReference>
<accession>A0A9W4HVW8</accession>
<dbReference type="Proteomes" id="UP001153618">
    <property type="component" value="Unassembled WGS sequence"/>
</dbReference>
<proteinExistence type="predicted"/>